<dbReference type="InterPro" id="IPR023214">
    <property type="entry name" value="HAD_sf"/>
</dbReference>
<evidence type="ECO:0000313" key="3">
    <source>
        <dbReference type="Proteomes" id="UP000661112"/>
    </source>
</evidence>
<dbReference type="SFLD" id="SFLDG01129">
    <property type="entry name" value="C1.5:_HAD__Beta-PGM__Phosphata"/>
    <property type="match status" value="1"/>
</dbReference>
<dbReference type="RefSeq" id="WP_190465958.1">
    <property type="nucleotide sequence ID" value="NZ_JACJSG010000002.1"/>
</dbReference>
<dbReference type="InterPro" id="IPR036412">
    <property type="entry name" value="HAD-like_sf"/>
</dbReference>
<dbReference type="Pfam" id="PF00702">
    <property type="entry name" value="Hydrolase"/>
    <property type="match status" value="1"/>
</dbReference>
<dbReference type="SUPFAM" id="SSF56784">
    <property type="entry name" value="HAD-like"/>
    <property type="match status" value="1"/>
</dbReference>
<reference evidence="2 3" key="1">
    <citation type="journal article" date="2020" name="ISME J.">
        <title>Comparative genomics reveals insights into cyanobacterial evolution and habitat adaptation.</title>
        <authorList>
            <person name="Chen M.Y."/>
            <person name="Teng W.K."/>
            <person name="Zhao L."/>
            <person name="Hu C.X."/>
            <person name="Zhou Y.K."/>
            <person name="Han B.P."/>
            <person name="Song L.R."/>
            <person name="Shu W.S."/>
        </authorList>
    </citation>
    <scope>NUCLEOTIDE SEQUENCE [LARGE SCALE GENOMIC DNA]</scope>
    <source>
        <strain evidence="2 3">FACHB-119</strain>
    </source>
</reference>
<dbReference type="NCBIfam" id="TIGR01493">
    <property type="entry name" value="HAD-SF-IA-v2"/>
    <property type="match status" value="1"/>
</dbReference>
<protein>
    <submittedName>
        <fullName evidence="2">Haloacid dehalogenase type II</fullName>
    </submittedName>
</protein>
<dbReference type="NCBIfam" id="TIGR01549">
    <property type="entry name" value="HAD-SF-IA-v1"/>
    <property type="match status" value="1"/>
</dbReference>
<comment type="caution">
    <text evidence="2">The sequence shown here is derived from an EMBL/GenBank/DDBJ whole genome shotgun (WGS) entry which is preliminary data.</text>
</comment>
<organism evidence="2 3">
    <name type="scientific">Anabaena azotica FACHB-119</name>
    <dbReference type="NCBI Taxonomy" id="947527"/>
    <lineage>
        <taxon>Bacteria</taxon>
        <taxon>Bacillati</taxon>
        <taxon>Cyanobacteriota</taxon>
        <taxon>Cyanophyceae</taxon>
        <taxon>Nostocales</taxon>
        <taxon>Nostocaceae</taxon>
        <taxon>Anabaena</taxon>
        <taxon>Anabaena azotica</taxon>
    </lineage>
</organism>
<dbReference type="Gene3D" id="3.40.50.1000">
    <property type="entry name" value="HAD superfamily/HAD-like"/>
    <property type="match status" value="1"/>
</dbReference>
<dbReference type="Proteomes" id="UP000661112">
    <property type="component" value="Unassembled WGS sequence"/>
</dbReference>
<name>A0ABR8D0M0_9NOST</name>
<sequence>MLELNKYKAVTFDCYGTLINWEEGIITSIKPILQAHNVNLAEEQILENFAEFESELEQGEYITYREVLRGVVQKFGDRFKFHPTNDELNSLANSLQYWQPFPDTVAALKLLKQRYKLVIISNVDNDLFAFSAKHLQVEFDEIITAEQVKSYKPSLNNFRQAIERIGLPQEQILHIAASIYHDIVPAKSLGISTVWVNRRTGQQGSGASLPATAQADLEVPDLQTLLGTGYVS</sequence>
<evidence type="ECO:0000313" key="2">
    <source>
        <dbReference type="EMBL" id="MBD2499313.1"/>
    </source>
</evidence>
<keyword evidence="1" id="KW-0378">Hydrolase</keyword>
<dbReference type="InterPro" id="IPR006439">
    <property type="entry name" value="HAD-SF_hydro_IA"/>
</dbReference>
<dbReference type="PRINTS" id="PR00413">
    <property type="entry name" value="HADHALOGNASE"/>
</dbReference>
<proteinExistence type="predicted"/>
<gene>
    <name evidence="2" type="ORF">H6G83_01560</name>
</gene>
<accession>A0ABR8D0M0</accession>
<dbReference type="InterPro" id="IPR006328">
    <property type="entry name" value="2-HAD"/>
</dbReference>
<keyword evidence="3" id="KW-1185">Reference proteome</keyword>
<dbReference type="InterPro" id="IPR051540">
    <property type="entry name" value="S-2-haloacid_dehalogenase"/>
</dbReference>
<dbReference type="SFLD" id="SFLDS00003">
    <property type="entry name" value="Haloacid_Dehalogenase"/>
    <property type="match status" value="1"/>
</dbReference>
<dbReference type="EMBL" id="JACJSG010000002">
    <property type="protein sequence ID" value="MBD2499313.1"/>
    <property type="molecule type" value="Genomic_DNA"/>
</dbReference>
<evidence type="ECO:0000256" key="1">
    <source>
        <dbReference type="ARBA" id="ARBA00022801"/>
    </source>
</evidence>
<dbReference type="Gene3D" id="1.10.150.750">
    <property type="match status" value="1"/>
</dbReference>
<dbReference type="CDD" id="cd02588">
    <property type="entry name" value="HAD_L2-DEX"/>
    <property type="match status" value="1"/>
</dbReference>
<dbReference type="PANTHER" id="PTHR43316">
    <property type="entry name" value="HYDROLASE, HALOACID DELAHOGENASE-RELATED"/>
    <property type="match status" value="1"/>
</dbReference>
<dbReference type="PANTHER" id="PTHR43316:SF9">
    <property type="entry name" value="ACID DEHALOGENASE, PUTATIVE (AFU_ORTHOLOGUE AFUA_6G14460)-RELATED"/>
    <property type="match status" value="1"/>
</dbReference>
<dbReference type="NCBIfam" id="TIGR01428">
    <property type="entry name" value="HAD_type_II"/>
    <property type="match status" value="1"/>
</dbReference>